<comment type="caution">
    <text evidence="1">The sequence shown here is derived from an EMBL/GenBank/DDBJ whole genome shotgun (WGS) entry which is preliminary data.</text>
</comment>
<name>A0ACB7YG31_9ERIC</name>
<accession>A0ACB7YG31</accession>
<proteinExistence type="predicted"/>
<protein>
    <submittedName>
        <fullName evidence="1">Uncharacterized protein</fullName>
    </submittedName>
</protein>
<organism evidence="1 2">
    <name type="scientific">Vaccinium darrowii</name>
    <dbReference type="NCBI Taxonomy" id="229202"/>
    <lineage>
        <taxon>Eukaryota</taxon>
        <taxon>Viridiplantae</taxon>
        <taxon>Streptophyta</taxon>
        <taxon>Embryophyta</taxon>
        <taxon>Tracheophyta</taxon>
        <taxon>Spermatophyta</taxon>
        <taxon>Magnoliopsida</taxon>
        <taxon>eudicotyledons</taxon>
        <taxon>Gunneridae</taxon>
        <taxon>Pentapetalae</taxon>
        <taxon>asterids</taxon>
        <taxon>Ericales</taxon>
        <taxon>Ericaceae</taxon>
        <taxon>Vaccinioideae</taxon>
        <taxon>Vaccinieae</taxon>
        <taxon>Vaccinium</taxon>
    </lineage>
</organism>
<gene>
    <name evidence="1" type="ORF">Vadar_025865</name>
</gene>
<evidence type="ECO:0000313" key="2">
    <source>
        <dbReference type="Proteomes" id="UP000828048"/>
    </source>
</evidence>
<evidence type="ECO:0000313" key="1">
    <source>
        <dbReference type="EMBL" id="KAH7852520.1"/>
    </source>
</evidence>
<keyword evidence="2" id="KW-1185">Reference proteome</keyword>
<sequence length="78" mass="8929">MRLPSLRGDTKSVKLTSWKINGLSALLKLEGFLALHLAQREDFDVLWLEEAKLQSAVRERCKALMVRGDDKQIRAFLC</sequence>
<dbReference type="Proteomes" id="UP000828048">
    <property type="component" value="Chromosome 8"/>
</dbReference>
<reference evidence="1 2" key="1">
    <citation type="journal article" date="2021" name="Hortic Res">
        <title>High-quality reference genome and annotation aids understanding of berry development for evergreen blueberry (Vaccinium darrowii).</title>
        <authorList>
            <person name="Yu J."/>
            <person name="Hulse-Kemp A.M."/>
            <person name="Babiker E."/>
            <person name="Staton M."/>
        </authorList>
    </citation>
    <scope>NUCLEOTIDE SEQUENCE [LARGE SCALE GENOMIC DNA]</scope>
    <source>
        <strain evidence="2">cv. NJ 8807/NJ 8810</strain>
        <tissue evidence="1">Young leaf</tissue>
    </source>
</reference>
<dbReference type="EMBL" id="CM037158">
    <property type="protein sequence ID" value="KAH7852520.1"/>
    <property type="molecule type" value="Genomic_DNA"/>
</dbReference>